<accession>A0A0F9QLY3</accession>
<sequence length="56" mass="6575">MADSVLTEQEIDGYAESWRDNESVMKLITSHRTLHQRHRQLLRRVRELEPQTGVAS</sequence>
<evidence type="ECO:0000313" key="1">
    <source>
        <dbReference type="EMBL" id="KKN38007.1"/>
    </source>
</evidence>
<reference evidence="1" key="1">
    <citation type="journal article" date="2015" name="Nature">
        <title>Complex archaea that bridge the gap between prokaryotes and eukaryotes.</title>
        <authorList>
            <person name="Spang A."/>
            <person name="Saw J.H."/>
            <person name="Jorgensen S.L."/>
            <person name="Zaremba-Niedzwiedzka K."/>
            <person name="Martijn J."/>
            <person name="Lind A.E."/>
            <person name="van Eijk R."/>
            <person name="Schleper C."/>
            <person name="Guy L."/>
            <person name="Ettema T.J."/>
        </authorList>
    </citation>
    <scope>NUCLEOTIDE SEQUENCE</scope>
</reference>
<proteinExistence type="predicted"/>
<comment type="caution">
    <text evidence="1">The sequence shown here is derived from an EMBL/GenBank/DDBJ whole genome shotgun (WGS) entry which is preliminary data.</text>
</comment>
<organism evidence="1">
    <name type="scientific">marine sediment metagenome</name>
    <dbReference type="NCBI Taxonomy" id="412755"/>
    <lineage>
        <taxon>unclassified sequences</taxon>
        <taxon>metagenomes</taxon>
        <taxon>ecological metagenomes</taxon>
    </lineage>
</organism>
<name>A0A0F9QLY3_9ZZZZ</name>
<dbReference type="EMBL" id="LAZR01001857">
    <property type="protein sequence ID" value="KKN38007.1"/>
    <property type="molecule type" value="Genomic_DNA"/>
</dbReference>
<protein>
    <submittedName>
        <fullName evidence="1">Uncharacterized protein</fullName>
    </submittedName>
</protein>
<gene>
    <name evidence="1" type="ORF">LCGC14_0757720</name>
</gene>
<dbReference type="AlphaFoldDB" id="A0A0F9QLY3"/>